<feature type="domain" description="CN hydrolase" evidence="2">
    <location>
        <begin position="2"/>
        <end position="277"/>
    </location>
</feature>
<name>A0ABV6YWD2_UNCC1</name>
<dbReference type="InterPro" id="IPR050345">
    <property type="entry name" value="Aliph_Amidase/BUP"/>
</dbReference>
<keyword evidence="1 3" id="KW-0378">Hydrolase</keyword>
<dbReference type="EMBL" id="JBHPBY010000104">
    <property type="protein sequence ID" value="MFC1850510.1"/>
    <property type="molecule type" value="Genomic_DNA"/>
</dbReference>
<dbReference type="PANTHER" id="PTHR43674">
    <property type="entry name" value="NITRILASE C965.09-RELATED"/>
    <property type="match status" value="1"/>
</dbReference>
<dbReference type="GO" id="GO:0016787">
    <property type="term" value="F:hydrolase activity"/>
    <property type="evidence" value="ECO:0007669"/>
    <property type="project" value="UniProtKB-KW"/>
</dbReference>
<comment type="caution">
    <text evidence="3">The sequence shown here is derived from an EMBL/GenBank/DDBJ whole genome shotgun (WGS) entry which is preliminary data.</text>
</comment>
<accession>A0ABV6YWD2</accession>
<dbReference type="InterPro" id="IPR003010">
    <property type="entry name" value="C-N_Hydrolase"/>
</dbReference>
<evidence type="ECO:0000313" key="4">
    <source>
        <dbReference type="Proteomes" id="UP001594351"/>
    </source>
</evidence>
<proteinExistence type="predicted"/>
<evidence type="ECO:0000313" key="3">
    <source>
        <dbReference type="EMBL" id="MFC1850510.1"/>
    </source>
</evidence>
<reference evidence="3 4" key="1">
    <citation type="submission" date="2024-09" db="EMBL/GenBank/DDBJ databases">
        <title>Laminarin stimulates single cell rates of sulfate reduction while oxygen inhibits transcriptomic activity in coastal marine sediment.</title>
        <authorList>
            <person name="Lindsay M."/>
            <person name="Orcutt B."/>
            <person name="Emerson D."/>
            <person name="Stepanauskas R."/>
            <person name="D'Angelo T."/>
        </authorList>
    </citation>
    <scope>NUCLEOTIDE SEQUENCE [LARGE SCALE GENOMIC DNA]</scope>
    <source>
        <strain evidence="3">SAG AM-311-K15</strain>
    </source>
</reference>
<evidence type="ECO:0000259" key="2">
    <source>
        <dbReference type="PROSITE" id="PS50263"/>
    </source>
</evidence>
<dbReference type="Gene3D" id="3.60.110.10">
    <property type="entry name" value="Carbon-nitrogen hydrolase"/>
    <property type="match status" value="1"/>
</dbReference>
<gene>
    <name evidence="3" type="ORF">ACFL27_09995</name>
</gene>
<organism evidence="3 4">
    <name type="scientific">candidate division CSSED10-310 bacterium</name>
    <dbReference type="NCBI Taxonomy" id="2855610"/>
    <lineage>
        <taxon>Bacteria</taxon>
        <taxon>Bacteria division CSSED10-310</taxon>
    </lineage>
</organism>
<evidence type="ECO:0000256" key="1">
    <source>
        <dbReference type="ARBA" id="ARBA00022801"/>
    </source>
</evidence>
<dbReference type="Proteomes" id="UP001594351">
    <property type="component" value="Unassembled WGS sequence"/>
</dbReference>
<protein>
    <submittedName>
        <fullName evidence="3">Carbon-nitrogen hydrolase family protein</fullName>
    </submittedName>
</protein>
<dbReference type="CDD" id="cd07197">
    <property type="entry name" value="nitrilase"/>
    <property type="match status" value="1"/>
</dbReference>
<sequence>MVKIGIIQMQSEPLKVKKNLSLAEDLIAKAVKDGAQLVVLPEMFNVGFYFGADLMTVAETLDGKTMTWLKSLTAKKNIYITTSIYEHYQGHYYNTMVMVSSDGNVQSYRKRNPTWFEVSVWRRSDVPGPGIFDTPFGRVGGVICFDSFSRESFEGLKHSAVDLVIIVACWGTSQNILWRPDVMLAHPTLKQWSNLASRAVPNHYATQLKIPTVFVNQGGRTYTPCQTPRFYPFPPLMNMRYDFCGNSSIRDSSGRIIVQAPGNEIDFYAVESVDVHPVSHPPEPVRSDISNRYLSSDYYIVQPPLIAKIFQALFTYGLQEVYEARRKQYTPS</sequence>
<dbReference type="PROSITE" id="PS50263">
    <property type="entry name" value="CN_HYDROLASE"/>
    <property type="match status" value="1"/>
</dbReference>
<dbReference type="Pfam" id="PF00795">
    <property type="entry name" value="CN_hydrolase"/>
    <property type="match status" value="1"/>
</dbReference>
<dbReference type="InterPro" id="IPR036526">
    <property type="entry name" value="C-N_Hydrolase_sf"/>
</dbReference>
<dbReference type="SUPFAM" id="SSF56317">
    <property type="entry name" value="Carbon-nitrogen hydrolase"/>
    <property type="match status" value="1"/>
</dbReference>
<keyword evidence="4" id="KW-1185">Reference proteome</keyword>
<dbReference type="PANTHER" id="PTHR43674:SF2">
    <property type="entry name" value="BETA-UREIDOPROPIONASE"/>
    <property type="match status" value="1"/>
</dbReference>